<protein>
    <submittedName>
        <fullName evidence="2">Uncharacterized protein</fullName>
    </submittedName>
</protein>
<organism evidence="2 3">
    <name type="scientific">Pocillopora meandrina</name>
    <dbReference type="NCBI Taxonomy" id="46732"/>
    <lineage>
        <taxon>Eukaryota</taxon>
        <taxon>Metazoa</taxon>
        <taxon>Cnidaria</taxon>
        <taxon>Anthozoa</taxon>
        <taxon>Hexacorallia</taxon>
        <taxon>Scleractinia</taxon>
        <taxon>Astrocoeniina</taxon>
        <taxon>Pocilloporidae</taxon>
        <taxon>Pocillopora</taxon>
    </lineage>
</organism>
<feature type="compositionally biased region" description="Basic and acidic residues" evidence="1">
    <location>
        <begin position="585"/>
        <end position="594"/>
    </location>
</feature>
<name>A0AAU9WJB0_9CNID</name>
<feature type="compositionally biased region" description="Polar residues" evidence="1">
    <location>
        <begin position="222"/>
        <end position="234"/>
    </location>
</feature>
<feature type="compositionally biased region" description="Polar residues" evidence="1">
    <location>
        <begin position="595"/>
        <end position="604"/>
    </location>
</feature>
<accession>A0AAU9WJB0</accession>
<feature type="region of interest" description="Disordered" evidence="1">
    <location>
        <begin position="585"/>
        <end position="612"/>
    </location>
</feature>
<evidence type="ECO:0000313" key="3">
    <source>
        <dbReference type="Proteomes" id="UP001159428"/>
    </source>
</evidence>
<evidence type="ECO:0000313" key="2">
    <source>
        <dbReference type="EMBL" id="CAH3114006.1"/>
    </source>
</evidence>
<feature type="region of interest" description="Disordered" evidence="1">
    <location>
        <begin position="200"/>
        <end position="237"/>
    </location>
</feature>
<feature type="region of interest" description="Disordered" evidence="1">
    <location>
        <begin position="633"/>
        <end position="675"/>
    </location>
</feature>
<sequence length="1157" mass="133612">MASGDKTNPRVYLFEDDCDMILELVRCRPTESTGGDLFGLWTNDREPVLHIVTGQGRETVSSPQEVFSSNNASNDSRIEDLGARLTNKFQLSYLGKWQYMPRSKQTEAEIIATVSQNTLFKWNGMRDFLLILASCDDQSSKVELNPYFLSRFSTTMRGEIANVLPRHSIFKEDDDIASIIDSLIDRGSFWEDNINRAGSATKQRIEGNRKETEALDQRESYENQTSDKITSKSPETFRENSDPYLKLYMFHDHLQMIRDVVGCHPDAEAGGYLYGLWTNDGEPVLHRVTNNKNSATEIEISSEARYLECVGRWKYMSVCENIRSEMKSPQPDKRSSVFLMLEREEDQFMPSAFFLSDKSSFPRKMEIEVLDRKGAMKGEKFIDKDDRCEDTDHGERQPCCDLAVPDINRFEMGFACNPRQLKVYLFQEDFEMMKDLVLRYPNVETGGDLFGLWTSDGDAVLHMVLGPGENCKRTATSFYQDIPYLQEKGELLTTKYMLCHIGEWHSHHQLHLYEPSHGDSSTVIRHYPHGTCGFLLIIANILPDTVLLSPYLYTARSQYDSYQKGKLVLLPSQNAFKRDAEIARTISRGREKRSNSQSGMTQYSHHSRLPPIQRTSSQFNASIISKGRGQYSNFQRGMAQNPPHHGLPQITETSSQFTESRRESNNDINDEPMDQSSTVERNIIYSIRHSLMKLRFPSSSFYLRWIMVNFDRPQATHQGYNVFEILEQCKKSRRNSCEEDKTTYTIIRNSQKSTDTLRMSKELAKKKSCCKQRFLAFYLTPYFSMAASKEKLYIFQREDVFIKSLILSNTEQEASGNLFGLWTTDGEPVIHIVSIEHSCEVEKDPSLSHIGNWYYGHSSKYFRSGRSQKDVANCSHRTEGRFLQMKIIIDRSGQEVTLQPYIVNLQRGRPRGLDVEVLKTENLFRTINTRSRLEGSFEREEEMECGAVQRHLEEERLRSNDEYLSGTRRRSRLSPSGYQRYTSNDFKVFMFKEDIERMEKYIRAYPHQETGGDLFGLWTSSGDAVIHVVLGPGKNCKRTGTSFYQDIPYLHRNGNLLTQDYLLCHIGEWHSHHQLQLFQPSQGDSTTVIRHYPRGTHGFLLIIGNIERSGSVILSPYLYTERSIYSFDRKGTLEHLRIESPFSKIEKIKKSMKEGRQ</sequence>
<evidence type="ECO:0000256" key="1">
    <source>
        <dbReference type="SAM" id="MobiDB-lite"/>
    </source>
</evidence>
<dbReference type="AlphaFoldDB" id="A0AAU9WJB0"/>
<comment type="caution">
    <text evidence="2">The sequence shown here is derived from an EMBL/GenBank/DDBJ whole genome shotgun (WGS) entry which is preliminary data.</text>
</comment>
<reference evidence="2 3" key="1">
    <citation type="submission" date="2022-05" db="EMBL/GenBank/DDBJ databases">
        <authorList>
            <consortium name="Genoscope - CEA"/>
            <person name="William W."/>
        </authorList>
    </citation>
    <scope>NUCLEOTIDE SEQUENCE [LARGE SCALE GENOMIC DNA]</scope>
</reference>
<feature type="non-terminal residue" evidence="2">
    <location>
        <position position="1157"/>
    </location>
</feature>
<keyword evidence="3" id="KW-1185">Reference proteome</keyword>
<dbReference type="EMBL" id="CALNXJ010000014">
    <property type="protein sequence ID" value="CAH3114006.1"/>
    <property type="molecule type" value="Genomic_DNA"/>
</dbReference>
<proteinExistence type="predicted"/>
<dbReference type="Proteomes" id="UP001159428">
    <property type="component" value="Unassembled WGS sequence"/>
</dbReference>
<gene>
    <name evidence="2" type="ORF">PMEA_00005994</name>
</gene>
<feature type="compositionally biased region" description="Basic and acidic residues" evidence="1">
    <location>
        <begin position="203"/>
        <end position="221"/>
    </location>
</feature>